<dbReference type="RefSeq" id="XP_067715908.1">
    <property type="nucleotide sequence ID" value="XM_067859807.1"/>
</dbReference>
<evidence type="ECO:0000313" key="3">
    <source>
        <dbReference type="Proteomes" id="UP001497744"/>
    </source>
</evidence>
<dbReference type="GeneID" id="94195320"/>
<keyword evidence="3" id="KW-1185">Reference proteome</keyword>
<evidence type="ECO:0000256" key="1">
    <source>
        <dbReference type="SAM" id="MobiDB-lite"/>
    </source>
</evidence>
<feature type="region of interest" description="Disordered" evidence="1">
    <location>
        <begin position="379"/>
        <end position="414"/>
    </location>
</feature>
<dbReference type="AlphaFoldDB" id="A0AAV4LZ99"/>
<reference evidence="2 3" key="1">
    <citation type="submission" date="2021-06" db="EMBL/GenBank/DDBJ databases">
        <title>Genome sequence of Babesia caballi.</title>
        <authorList>
            <person name="Yamagishi J."/>
            <person name="Kidaka T."/>
            <person name="Ochi A."/>
        </authorList>
    </citation>
    <scope>NUCLEOTIDE SEQUENCE [LARGE SCALE GENOMIC DNA]</scope>
    <source>
        <strain evidence="2">USDA-D6B2</strain>
    </source>
</reference>
<organism evidence="2 3">
    <name type="scientific">Babesia caballi</name>
    <dbReference type="NCBI Taxonomy" id="5871"/>
    <lineage>
        <taxon>Eukaryota</taxon>
        <taxon>Sar</taxon>
        <taxon>Alveolata</taxon>
        <taxon>Apicomplexa</taxon>
        <taxon>Aconoidasida</taxon>
        <taxon>Piroplasmida</taxon>
        <taxon>Babesiidae</taxon>
        <taxon>Babesia</taxon>
    </lineage>
</organism>
<comment type="caution">
    <text evidence="2">The sequence shown here is derived from an EMBL/GenBank/DDBJ whole genome shotgun (WGS) entry which is preliminary data.</text>
</comment>
<name>A0AAV4LZ99_BABCB</name>
<proteinExistence type="predicted"/>
<dbReference type="EMBL" id="BPLF01000002">
    <property type="protein sequence ID" value="GIX63839.1"/>
    <property type="molecule type" value="Genomic_DNA"/>
</dbReference>
<dbReference type="Proteomes" id="UP001497744">
    <property type="component" value="Unassembled WGS sequence"/>
</dbReference>
<protein>
    <submittedName>
        <fullName evidence="2">SPE2-interacting protein, putative</fullName>
    </submittedName>
</protein>
<accession>A0AAV4LZ99</accession>
<sequence>MAESTVQAEPKEGAAQSIQMPSGIVGEGYKGNVVGENALQLSDFKANECIPGVAVALKGTENELMSLASIETQPPPNYTQFGPVYPQTEFAYDPEKQYPAFGPYYPGCFALDASWSYNCGQIMDGVGIMHKQLSMDSRSSMYNSGRGFMKYEHEAVPVPLNQEYAELQKKEAQAQQQSAIDGANGKIIPANPIILVDKVERSLIVQWFENGIRREQRISYKKYGNAKAQQRAENLISKLHAGSTFDQLYPEKGPPILSIYENVGEYKVSLTRDRILREWRVDWVDTEKGKMRARWSCKKVGNEEAKKRAEAFADSLMQGTFNPRLLHKATGTRLSRNDMKYNGVINDTDYAKQNLAVTEENDLKHEYEAAARKKRGFNNDPLRRRNVRGGGRWKASNRESLRNPQTGKVEYRGGPLDATYPTYYPIYTDERDKKDSAMSRQYANLTTHGETLLSSSWPSWDATQKLDYSGNSEWDYSAYAQPFDFLPQGPVSQVEWVNSQCAPKYLNSAVDMPMSMQELVDEASADGQNANPGLYYSCYPYFQVGQSVCYPESMSMHDSLNFSNTCFEGELTMGDFKKYNGQVVCAPVQWPDTSATLADSGSAYHASSTPTSCDASGAFGHGASLNVDSKSESRAMDSTNLPSYDFDAEGSEGAVMSSGSIAAV</sequence>
<gene>
    <name evidence="2" type="ORF">BcabD6B2_32740</name>
</gene>
<evidence type="ECO:0000313" key="2">
    <source>
        <dbReference type="EMBL" id="GIX63839.1"/>
    </source>
</evidence>